<gene>
    <name evidence="1" type="ORF">RRG08_006554</name>
</gene>
<evidence type="ECO:0000313" key="1">
    <source>
        <dbReference type="EMBL" id="KAK3739577.1"/>
    </source>
</evidence>
<proteinExistence type="predicted"/>
<keyword evidence="2" id="KW-1185">Reference proteome</keyword>
<dbReference type="EMBL" id="JAWDGP010006511">
    <property type="protein sequence ID" value="KAK3739577.1"/>
    <property type="molecule type" value="Genomic_DNA"/>
</dbReference>
<reference evidence="1" key="1">
    <citation type="journal article" date="2023" name="G3 (Bethesda)">
        <title>A reference genome for the long-term kleptoplast-retaining sea slug Elysia crispata morphotype clarki.</title>
        <authorList>
            <person name="Eastman K.E."/>
            <person name="Pendleton A.L."/>
            <person name="Shaikh M.A."/>
            <person name="Suttiyut T."/>
            <person name="Ogas R."/>
            <person name="Tomko P."/>
            <person name="Gavelis G."/>
            <person name="Widhalm J.R."/>
            <person name="Wisecaver J.H."/>
        </authorList>
    </citation>
    <scope>NUCLEOTIDE SEQUENCE</scope>
    <source>
        <strain evidence="1">ECLA1</strain>
    </source>
</reference>
<organism evidence="1 2">
    <name type="scientific">Elysia crispata</name>
    <name type="common">lettuce slug</name>
    <dbReference type="NCBI Taxonomy" id="231223"/>
    <lineage>
        <taxon>Eukaryota</taxon>
        <taxon>Metazoa</taxon>
        <taxon>Spiralia</taxon>
        <taxon>Lophotrochozoa</taxon>
        <taxon>Mollusca</taxon>
        <taxon>Gastropoda</taxon>
        <taxon>Heterobranchia</taxon>
        <taxon>Euthyneura</taxon>
        <taxon>Panpulmonata</taxon>
        <taxon>Sacoglossa</taxon>
        <taxon>Placobranchoidea</taxon>
        <taxon>Plakobranchidae</taxon>
        <taxon>Elysia</taxon>
    </lineage>
</organism>
<dbReference type="AlphaFoldDB" id="A0AAE0YBP7"/>
<accession>A0AAE0YBP7</accession>
<comment type="caution">
    <text evidence="1">The sequence shown here is derived from an EMBL/GenBank/DDBJ whole genome shotgun (WGS) entry which is preliminary data.</text>
</comment>
<evidence type="ECO:0000313" key="2">
    <source>
        <dbReference type="Proteomes" id="UP001283361"/>
    </source>
</evidence>
<sequence length="182" mass="20914">MFTVNLFVAVLGLTKDSYLATLITVTETRHRRPRLAEAKNWVTIFKAAKKPPSPYYVAEVHQDMVKKFSELLRPLYKKGCPFPTRPIRDLIFDQGEGSGTVGHRESWNGILDKTNLIIPTRKNNFRRCTAAPTGLYKERQCIYAAKYKDLQVLKKFSTDQAFYDALPYDDKVPDEVHDDAEL</sequence>
<protein>
    <submittedName>
        <fullName evidence="1">Uncharacterized protein</fullName>
    </submittedName>
</protein>
<name>A0AAE0YBP7_9GAST</name>
<dbReference type="Proteomes" id="UP001283361">
    <property type="component" value="Unassembled WGS sequence"/>
</dbReference>